<keyword evidence="9" id="KW-0472">Membrane</keyword>
<evidence type="ECO:0000313" key="13">
    <source>
        <dbReference type="Proteomes" id="UP000305539"/>
    </source>
</evidence>
<evidence type="ECO:0000256" key="10">
    <source>
        <dbReference type="ARBA" id="ARBA00023237"/>
    </source>
</evidence>
<keyword evidence="6" id="KW-0732">Signal</keyword>
<dbReference type="AlphaFoldDB" id="A0A4U1I476"/>
<evidence type="ECO:0000256" key="9">
    <source>
        <dbReference type="ARBA" id="ARBA00023136"/>
    </source>
</evidence>
<evidence type="ECO:0000313" key="12">
    <source>
        <dbReference type="EMBL" id="TKC88076.1"/>
    </source>
</evidence>
<keyword evidence="3" id="KW-0813">Transport</keyword>
<dbReference type="PANTHER" id="PTHR34501:SF9">
    <property type="entry name" value="MAJOR OUTER MEMBRANE PROTEIN P.IA"/>
    <property type="match status" value="1"/>
</dbReference>
<evidence type="ECO:0000256" key="4">
    <source>
        <dbReference type="ARBA" id="ARBA00022452"/>
    </source>
</evidence>
<comment type="subunit">
    <text evidence="2">Homotrimer.</text>
</comment>
<sequence length="377" mass="39989">MALALLGYACMSSVVCTKAEAQSVTLYGIVDTGIEYVNHANSAGASVVREPINTGTTPSRWGLTGKEPLGADWKAIFTLESGFDVGTGISKQGGRLFGRQAFVGIDGPYGTLTLGRQYSMLLQELVQFSWIGSNIYGFGSLDPWIPNSRSDNTIAYRKNIGNLSAGFTYSFGRDNSPTGGSNTPGEGTCAGTLPGNASACREWSAMLSYTGDPWGIGIGYDSQNGGPGSAVNMFNGLAPATFTSSGNRDTRLLADTYFKSGALKVSMIWEHRHVQPQTSLGTGITSNQVTLEALYQFTPAFSVEGLIQRIVNSQQDTRANMEMVNATYLLSKRTALYANLAFLQNSTRAAYSISLGGATPGAGMSQLGAMVGIRHSF</sequence>
<dbReference type="SUPFAM" id="SSF56935">
    <property type="entry name" value="Porins"/>
    <property type="match status" value="1"/>
</dbReference>
<keyword evidence="13" id="KW-1185">Reference proteome</keyword>
<dbReference type="Pfam" id="PF13609">
    <property type="entry name" value="Porin_4"/>
    <property type="match status" value="1"/>
</dbReference>
<comment type="caution">
    <text evidence="12">The sequence shown here is derived from an EMBL/GenBank/DDBJ whole genome shotgun (WGS) entry which is preliminary data.</text>
</comment>
<evidence type="ECO:0000256" key="7">
    <source>
        <dbReference type="ARBA" id="ARBA00023065"/>
    </source>
</evidence>
<dbReference type="EMBL" id="SWJE01000008">
    <property type="protein sequence ID" value="TKC88076.1"/>
    <property type="molecule type" value="Genomic_DNA"/>
</dbReference>
<dbReference type="GO" id="GO:0015288">
    <property type="term" value="F:porin activity"/>
    <property type="evidence" value="ECO:0007669"/>
    <property type="project" value="UniProtKB-KW"/>
</dbReference>
<dbReference type="PANTHER" id="PTHR34501">
    <property type="entry name" value="PROTEIN YDDL-RELATED"/>
    <property type="match status" value="1"/>
</dbReference>
<keyword evidence="8" id="KW-0626">Porin</keyword>
<gene>
    <name evidence="12" type="ORF">FAZ69_16335</name>
</gene>
<keyword evidence="5" id="KW-0812">Transmembrane</keyword>
<organism evidence="12 13">
    <name type="scientific">Trinickia terrae</name>
    <dbReference type="NCBI Taxonomy" id="2571161"/>
    <lineage>
        <taxon>Bacteria</taxon>
        <taxon>Pseudomonadati</taxon>
        <taxon>Pseudomonadota</taxon>
        <taxon>Betaproteobacteria</taxon>
        <taxon>Burkholderiales</taxon>
        <taxon>Burkholderiaceae</taxon>
        <taxon>Trinickia</taxon>
    </lineage>
</organism>
<dbReference type="OrthoDB" id="8679056at2"/>
<dbReference type="GO" id="GO:0006811">
    <property type="term" value="P:monoatomic ion transport"/>
    <property type="evidence" value="ECO:0007669"/>
    <property type="project" value="UniProtKB-KW"/>
</dbReference>
<evidence type="ECO:0000256" key="2">
    <source>
        <dbReference type="ARBA" id="ARBA00011233"/>
    </source>
</evidence>
<keyword evidence="4" id="KW-1134">Transmembrane beta strand</keyword>
<dbReference type="InterPro" id="IPR033900">
    <property type="entry name" value="Gram_neg_porin_domain"/>
</dbReference>
<dbReference type="GO" id="GO:0009279">
    <property type="term" value="C:cell outer membrane"/>
    <property type="evidence" value="ECO:0007669"/>
    <property type="project" value="UniProtKB-SubCell"/>
</dbReference>
<dbReference type="InterPro" id="IPR050298">
    <property type="entry name" value="Gram-neg_bact_OMP"/>
</dbReference>
<evidence type="ECO:0000256" key="6">
    <source>
        <dbReference type="ARBA" id="ARBA00022729"/>
    </source>
</evidence>
<proteinExistence type="predicted"/>
<evidence type="ECO:0000259" key="11">
    <source>
        <dbReference type="Pfam" id="PF13609"/>
    </source>
</evidence>
<accession>A0A4U1I476</accession>
<comment type="subcellular location">
    <subcellularLocation>
        <location evidence="1">Cell outer membrane</location>
        <topology evidence="1">Multi-pass membrane protein</topology>
    </subcellularLocation>
</comment>
<evidence type="ECO:0000256" key="5">
    <source>
        <dbReference type="ARBA" id="ARBA00022692"/>
    </source>
</evidence>
<feature type="domain" description="Porin" evidence="11">
    <location>
        <begin position="14"/>
        <end position="347"/>
    </location>
</feature>
<reference evidence="12 13" key="1">
    <citation type="submission" date="2019-04" db="EMBL/GenBank/DDBJ databases">
        <title>Trinickia sp. 7GSK02, isolated from subtropical forest soil.</title>
        <authorList>
            <person name="Gao Z.-H."/>
            <person name="Qiu L.-H."/>
        </authorList>
    </citation>
    <scope>NUCLEOTIDE SEQUENCE [LARGE SCALE GENOMIC DNA]</scope>
    <source>
        <strain evidence="12 13">7GSK02</strain>
    </source>
</reference>
<dbReference type="CDD" id="cd00342">
    <property type="entry name" value="gram_neg_porins"/>
    <property type="match status" value="1"/>
</dbReference>
<keyword evidence="10" id="KW-0998">Cell outer membrane</keyword>
<name>A0A4U1I476_9BURK</name>
<dbReference type="Proteomes" id="UP000305539">
    <property type="component" value="Unassembled WGS sequence"/>
</dbReference>
<dbReference type="Gene3D" id="2.40.160.10">
    <property type="entry name" value="Porin"/>
    <property type="match status" value="1"/>
</dbReference>
<dbReference type="InterPro" id="IPR023614">
    <property type="entry name" value="Porin_dom_sf"/>
</dbReference>
<evidence type="ECO:0000256" key="1">
    <source>
        <dbReference type="ARBA" id="ARBA00004571"/>
    </source>
</evidence>
<evidence type="ECO:0000256" key="3">
    <source>
        <dbReference type="ARBA" id="ARBA00022448"/>
    </source>
</evidence>
<protein>
    <submittedName>
        <fullName evidence="12">Porin</fullName>
    </submittedName>
</protein>
<keyword evidence="7" id="KW-0406">Ion transport</keyword>
<evidence type="ECO:0000256" key="8">
    <source>
        <dbReference type="ARBA" id="ARBA00023114"/>
    </source>
</evidence>
<dbReference type="GO" id="GO:0046930">
    <property type="term" value="C:pore complex"/>
    <property type="evidence" value="ECO:0007669"/>
    <property type="project" value="UniProtKB-KW"/>
</dbReference>